<dbReference type="SMART" id="SM00729">
    <property type="entry name" value="Elp3"/>
    <property type="match status" value="1"/>
</dbReference>
<proteinExistence type="predicted"/>
<accession>X1GE28</accession>
<dbReference type="SUPFAM" id="SSF102114">
    <property type="entry name" value="Radical SAM enzymes"/>
    <property type="match status" value="1"/>
</dbReference>
<gene>
    <name evidence="2" type="ORF">S03H2_38434</name>
</gene>
<dbReference type="InterPro" id="IPR007197">
    <property type="entry name" value="rSAM"/>
</dbReference>
<reference evidence="2" key="1">
    <citation type="journal article" date="2014" name="Front. Microbiol.">
        <title>High frequency of phylogenetically diverse reductive dehalogenase-homologous genes in deep subseafloor sedimentary metagenomes.</title>
        <authorList>
            <person name="Kawai M."/>
            <person name="Futagami T."/>
            <person name="Toyoda A."/>
            <person name="Takaki Y."/>
            <person name="Nishi S."/>
            <person name="Hori S."/>
            <person name="Arai W."/>
            <person name="Tsubouchi T."/>
            <person name="Morono Y."/>
            <person name="Uchiyama I."/>
            <person name="Ito T."/>
            <person name="Fujiyama A."/>
            <person name="Inagaki F."/>
            <person name="Takami H."/>
        </authorList>
    </citation>
    <scope>NUCLEOTIDE SEQUENCE</scope>
    <source>
        <strain evidence="2">Expedition CK06-06</strain>
    </source>
</reference>
<dbReference type="InterPro" id="IPR006638">
    <property type="entry name" value="Elp3/MiaA/NifB-like_rSAM"/>
</dbReference>
<evidence type="ECO:0000313" key="2">
    <source>
        <dbReference type="EMBL" id="GAH56146.1"/>
    </source>
</evidence>
<dbReference type="PANTHER" id="PTHR42731">
    <property type="entry name" value="SLL1084 PROTEIN"/>
    <property type="match status" value="1"/>
</dbReference>
<feature type="domain" description="Elp3/MiaA/NifB-like radical SAM core" evidence="1">
    <location>
        <begin position="1"/>
        <end position="181"/>
    </location>
</feature>
<dbReference type="Gene3D" id="3.80.30.20">
    <property type="entry name" value="tm_1862 like domain"/>
    <property type="match status" value="1"/>
</dbReference>
<sequence>RSLENVLGMVDGVGDKGGRFGLVATSVGDYPHLKELLKEMKKRGFSVGISSFRADIMDGESLEMLHQSGQKTFTIAPEVGSDLTRQEIGKGLTNQQIMEFVQLCNQLGVSAVKFYFMLGISPDLAEEAQAMLDLVFKIDRKAKFDMAISLAPFVPKAHTPFALRPTHQVATLKREANRIESALRKNNIYDFRPDSIRLARAATLLSLGDRRAGKYLESVVAQGSWLRVPAEFDDVIPKEGSYLPWKHIDWQGKGFD</sequence>
<dbReference type="InterPro" id="IPR023404">
    <property type="entry name" value="rSAM_horseshoe"/>
</dbReference>
<dbReference type="EMBL" id="BARU01023695">
    <property type="protein sequence ID" value="GAH56146.1"/>
    <property type="molecule type" value="Genomic_DNA"/>
</dbReference>
<dbReference type="CDD" id="cd01335">
    <property type="entry name" value="Radical_SAM"/>
    <property type="match status" value="1"/>
</dbReference>
<organism evidence="2">
    <name type="scientific">marine sediment metagenome</name>
    <dbReference type="NCBI Taxonomy" id="412755"/>
    <lineage>
        <taxon>unclassified sequences</taxon>
        <taxon>metagenomes</taxon>
        <taxon>ecological metagenomes</taxon>
    </lineage>
</organism>
<dbReference type="Pfam" id="PF04055">
    <property type="entry name" value="Radical_SAM"/>
    <property type="match status" value="1"/>
</dbReference>
<dbReference type="AlphaFoldDB" id="X1GE28"/>
<dbReference type="PANTHER" id="PTHR42731:SF1">
    <property type="entry name" value="RADICAL SAM DOMAIN PROTEIN"/>
    <property type="match status" value="1"/>
</dbReference>
<feature type="non-terminal residue" evidence="2">
    <location>
        <position position="1"/>
    </location>
</feature>
<dbReference type="GO" id="GO:0051536">
    <property type="term" value="F:iron-sulfur cluster binding"/>
    <property type="evidence" value="ECO:0007669"/>
    <property type="project" value="InterPro"/>
</dbReference>
<name>X1GE28_9ZZZZ</name>
<dbReference type="InterPro" id="IPR058240">
    <property type="entry name" value="rSAM_sf"/>
</dbReference>
<dbReference type="GO" id="GO:0003824">
    <property type="term" value="F:catalytic activity"/>
    <property type="evidence" value="ECO:0007669"/>
    <property type="project" value="InterPro"/>
</dbReference>
<comment type="caution">
    <text evidence="2">The sequence shown here is derived from an EMBL/GenBank/DDBJ whole genome shotgun (WGS) entry which is preliminary data.</text>
</comment>
<protein>
    <recommendedName>
        <fullName evidence="1">Elp3/MiaA/NifB-like radical SAM core domain-containing protein</fullName>
    </recommendedName>
</protein>
<evidence type="ECO:0000259" key="1">
    <source>
        <dbReference type="SMART" id="SM00729"/>
    </source>
</evidence>